<name>A0A423HGQ4_9PSED</name>
<dbReference type="Proteomes" id="UP000284002">
    <property type="component" value="Unassembled WGS sequence"/>
</dbReference>
<sequence length="99" mass="11428">MLSRISSIVRVDFTARKAMRIIGAFAGKMTEHLPNFPFSRLFRWLFFAFLKRYESKTRSRDRSLVSLDSSYRVHAIPIDKRHPNVGAAEGCDLLILLLT</sequence>
<protein>
    <submittedName>
        <fullName evidence="1">Uncharacterized protein</fullName>
    </submittedName>
</protein>
<proteinExistence type="predicted"/>
<gene>
    <name evidence="1" type="ORF">BK662_25340</name>
</gene>
<accession>A0A423HGQ4</accession>
<evidence type="ECO:0000313" key="2">
    <source>
        <dbReference type="Proteomes" id="UP000284002"/>
    </source>
</evidence>
<organism evidence="1 2">
    <name type="scientific">Pseudomonas frederiksbergensis</name>
    <dbReference type="NCBI Taxonomy" id="104087"/>
    <lineage>
        <taxon>Bacteria</taxon>
        <taxon>Pseudomonadati</taxon>
        <taxon>Pseudomonadota</taxon>
        <taxon>Gammaproteobacteria</taxon>
        <taxon>Pseudomonadales</taxon>
        <taxon>Pseudomonadaceae</taxon>
        <taxon>Pseudomonas</taxon>
    </lineage>
</organism>
<evidence type="ECO:0000313" key="1">
    <source>
        <dbReference type="EMBL" id="RON12344.1"/>
    </source>
</evidence>
<reference evidence="1 2" key="1">
    <citation type="submission" date="2016-10" db="EMBL/GenBank/DDBJ databases">
        <title>Comparative genome analysis of multiple Pseudomonas spp. focuses on biocontrol and plant growth promoting traits.</title>
        <authorList>
            <person name="Tao X.-Y."/>
            <person name="Taylor C.G."/>
        </authorList>
    </citation>
    <scope>NUCLEOTIDE SEQUENCE [LARGE SCALE GENOMIC DNA]</scope>
    <source>
        <strain evidence="1 2">36C6</strain>
    </source>
</reference>
<dbReference type="EMBL" id="MOBM01000039">
    <property type="protein sequence ID" value="RON12344.1"/>
    <property type="molecule type" value="Genomic_DNA"/>
</dbReference>
<comment type="caution">
    <text evidence="1">The sequence shown here is derived from an EMBL/GenBank/DDBJ whole genome shotgun (WGS) entry which is preliminary data.</text>
</comment>
<dbReference type="RefSeq" id="WP_123360079.1">
    <property type="nucleotide sequence ID" value="NZ_MOBM01000039.1"/>
</dbReference>
<dbReference type="AlphaFoldDB" id="A0A423HGQ4"/>